<dbReference type="RefSeq" id="WP_212690241.1">
    <property type="nucleotide sequence ID" value="NZ_CP058561.1"/>
</dbReference>
<sequence length="501" mass="57750">MKRIISSFIIICMLSFTATTAYGEELKYSKEAYLADLQVFEELLEKNHGNLYENVKKEKLDELFLKAKSKINDKTTIRDFYNELSYIVNAINDGHTSIMSSDRFSMNTNEDKSYLPLKVKFINKKMYCDFINDYIPVGAEILEINGDKVDDIVSKLMYSTGSETGTNGLNYKILEAMLDSLYPQMIKYTDKHTIKYKDMKDNKIKTVVIKSEDVDTQKIYTFAHSNYIKDSYGNPLEPLKAEFHPEKKAAVLRIFTFAPSDYDSFKLYVDKFFEDVNYLKIKNVIFDVRGNLGGDLELLNYILAYVKSQPFNAIKSETIKDYDLVRNDLLTPESQQSLESFTQLKESLSELEGMTEEQLTEEGVKLIKEDLYSYNLEQIEPMKENNFKGNVYALVDGGSFSCGSIFPQRIQELKNGYLVGEEASGNYYSTTAGILPTYYLPNTKLQLTIPLQQLIMHEEPVKNIPLVSGVKPDYPVELTYDDYMKKIDTQLEYVYKLIKQQ</sequence>
<feature type="domain" description="Tail specific protease" evidence="2">
    <location>
        <begin position="250"/>
        <end position="475"/>
    </location>
</feature>
<dbReference type="Gene3D" id="3.30.750.44">
    <property type="match status" value="1"/>
</dbReference>
<dbReference type="InterPro" id="IPR029045">
    <property type="entry name" value="ClpP/crotonase-like_dom_sf"/>
</dbReference>
<dbReference type="KEGG" id="vgu:HYG85_14210"/>
<accession>A0A8J8MC75</accession>
<dbReference type="GO" id="GO:0007165">
    <property type="term" value="P:signal transduction"/>
    <property type="evidence" value="ECO:0007669"/>
    <property type="project" value="TreeGrafter"/>
</dbReference>
<feature type="signal peptide" evidence="1">
    <location>
        <begin position="1"/>
        <end position="23"/>
    </location>
</feature>
<dbReference type="Pfam" id="PF03572">
    <property type="entry name" value="Peptidase_S41"/>
    <property type="match status" value="1"/>
</dbReference>
<dbReference type="PANTHER" id="PTHR32060:SF30">
    <property type="entry name" value="CARBOXY-TERMINAL PROCESSING PROTEASE CTPA"/>
    <property type="match status" value="1"/>
</dbReference>
<keyword evidence="4" id="KW-1185">Reference proteome</keyword>
<dbReference type="Gene3D" id="3.90.226.10">
    <property type="entry name" value="2-enoyl-CoA Hydratase, Chain A, domain 1"/>
    <property type="match status" value="1"/>
</dbReference>
<evidence type="ECO:0000256" key="1">
    <source>
        <dbReference type="SAM" id="SignalP"/>
    </source>
</evidence>
<dbReference type="GO" id="GO:0006508">
    <property type="term" value="P:proteolysis"/>
    <property type="evidence" value="ECO:0007669"/>
    <property type="project" value="InterPro"/>
</dbReference>
<protein>
    <recommendedName>
        <fullName evidence="2">Tail specific protease domain-containing protein</fullName>
    </recommendedName>
</protein>
<dbReference type="AlphaFoldDB" id="A0A8J8MC75"/>
<dbReference type="GO" id="GO:0030288">
    <property type="term" value="C:outer membrane-bounded periplasmic space"/>
    <property type="evidence" value="ECO:0007669"/>
    <property type="project" value="TreeGrafter"/>
</dbReference>
<gene>
    <name evidence="3" type="ORF">HYG85_14210</name>
</gene>
<dbReference type="PANTHER" id="PTHR32060">
    <property type="entry name" value="TAIL-SPECIFIC PROTEASE"/>
    <property type="match status" value="1"/>
</dbReference>
<name>A0A8J8MC75_9FIRM</name>
<evidence type="ECO:0000313" key="3">
    <source>
        <dbReference type="EMBL" id="QUH30005.1"/>
    </source>
</evidence>
<dbReference type="Proteomes" id="UP000677305">
    <property type="component" value="Chromosome"/>
</dbReference>
<dbReference type="SUPFAM" id="SSF52096">
    <property type="entry name" value="ClpP/crotonase"/>
    <property type="match status" value="1"/>
</dbReference>
<dbReference type="InterPro" id="IPR005151">
    <property type="entry name" value="Tail-specific_protease"/>
</dbReference>
<feature type="chain" id="PRO_5035235787" description="Tail specific protease domain-containing protein" evidence="1">
    <location>
        <begin position="24"/>
        <end position="501"/>
    </location>
</feature>
<organism evidence="3 4">
    <name type="scientific">Vallitalea guaymasensis</name>
    <dbReference type="NCBI Taxonomy" id="1185412"/>
    <lineage>
        <taxon>Bacteria</taxon>
        <taxon>Bacillati</taxon>
        <taxon>Bacillota</taxon>
        <taxon>Clostridia</taxon>
        <taxon>Lachnospirales</taxon>
        <taxon>Vallitaleaceae</taxon>
        <taxon>Vallitalea</taxon>
    </lineage>
</organism>
<dbReference type="GO" id="GO:0008236">
    <property type="term" value="F:serine-type peptidase activity"/>
    <property type="evidence" value="ECO:0007669"/>
    <property type="project" value="InterPro"/>
</dbReference>
<evidence type="ECO:0000259" key="2">
    <source>
        <dbReference type="Pfam" id="PF03572"/>
    </source>
</evidence>
<evidence type="ECO:0000313" key="4">
    <source>
        <dbReference type="Proteomes" id="UP000677305"/>
    </source>
</evidence>
<dbReference type="EMBL" id="CP058561">
    <property type="protein sequence ID" value="QUH30005.1"/>
    <property type="molecule type" value="Genomic_DNA"/>
</dbReference>
<reference evidence="3 4" key="1">
    <citation type="submission" date="2020-07" db="EMBL/GenBank/DDBJ databases">
        <title>Vallitalea guaymasensis genome.</title>
        <authorList>
            <person name="Postec A."/>
        </authorList>
    </citation>
    <scope>NUCLEOTIDE SEQUENCE [LARGE SCALE GENOMIC DNA]</scope>
    <source>
        <strain evidence="3 4">Ra1766G1</strain>
    </source>
</reference>
<dbReference type="GO" id="GO:0004175">
    <property type="term" value="F:endopeptidase activity"/>
    <property type="evidence" value="ECO:0007669"/>
    <property type="project" value="TreeGrafter"/>
</dbReference>
<proteinExistence type="predicted"/>
<keyword evidence="1" id="KW-0732">Signal</keyword>